<evidence type="ECO:0000313" key="2">
    <source>
        <dbReference type="Proteomes" id="UP000053586"/>
    </source>
</evidence>
<dbReference type="InterPro" id="IPR021936">
    <property type="entry name" value="DUF3549"/>
</dbReference>
<organism evidence="1 2">
    <name type="scientific">Glaciecola punicea ACAM 611</name>
    <dbReference type="NCBI Taxonomy" id="1121923"/>
    <lineage>
        <taxon>Bacteria</taxon>
        <taxon>Pseudomonadati</taxon>
        <taxon>Pseudomonadota</taxon>
        <taxon>Gammaproteobacteria</taxon>
        <taxon>Alteromonadales</taxon>
        <taxon>Alteromonadaceae</taxon>
        <taxon>Glaciecola</taxon>
    </lineage>
</organism>
<gene>
    <name evidence="1" type="ORF">GPUN_1412</name>
</gene>
<dbReference type="Proteomes" id="UP000053586">
    <property type="component" value="Unassembled WGS sequence"/>
</dbReference>
<dbReference type="RefSeq" id="WP_006004721.1">
    <property type="nucleotide sequence ID" value="NZ_BAET01000013.1"/>
</dbReference>
<dbReference type="EMBL" id="BAET01000013">
    <property type="protein sequence ID" value="GAB55536.1"/>
    <property type="molecule type" value="Genomic_DNA"/>
</dbReference>
<keyword evidence="2" id="KW-1185">Reference proteome</keyword>
<dbReference type="eggNOG" id="ENOG502Z9WC">
    <property type="taxonomic scope" value="Bacteria"/>
</dbReference>
<dbReference type="Pfam" id="PF12069">
    <property type="entry name" value="DUF3549"/>
    <property type="match status" value="2"/>
</dbReference>
<reference evidence="1 2" key="2">
    <citation type="journal article" date="2017" name="Antonie Van Leeuwenhoek">
        <title>Rhizobium rhizosphaerae sp. nov., a novel species isolated from rice rhizosphere.</title>
        <authorList>
            <person name="Zhao J.J."/>
            <person name="Zhang J."/>
            <person name="Zhang R.J."/>
            <person name="Zhang C.W."/>
            <person name="Yin H.Q."/>
            <person name="Zhang X.X."/>
        </authorList>
    </citation>
    <scope>NUCLEOTIDE SEQUENCE [LARGE SCALE GENOMIC DNA]</scope>
    <source>
        <strain evidence="1 2">ACAM 611</strain>
    </source>
</reference>
<reference evidence="1 2" key="1">
    <citation type="journal article" date="2012" name="J. Bacteriol.">
        <title>Genome sequence of proteorhodopsin-containing sea ice bacterium Glaciecola punicea ACAM 611T.</title>
        <authorList>
            <person name="Qin Q.-L."/>
            <person name="Xie B.-B."/>
            <person name="Shu Y.-L."/>
            <person name="Rong J.-C."/>
            <person name="Zhao D.-L."/>
            <person name="Zhang X.-Y."/>
            <person name="Chen X.-L."/>
            <person name="Zhou B.-C."/>
            <person name="Zhanga Y.-Z."/>
        </authorList>
    </citation>
    <scope>NUCLEOTIDE SEQUENCE [LARGE SCALE GENOMIC DNA]</scope>
    <source>
        <strain evidence="1 2">ACAM 611</strain>
    </source>
</reference>
<evidence type="ECO:0000313" key="1">
    <source>
        <dbReference type="EMBL" id="GAB55536.1"/>
    </source>
</evidence>
<dbReference type="OrthoDB" id="5597089at2"/>
<evidence type="ECO:0008006" key="3">
    <source>
        <dbReference type="Google" id="ProtNLM"/>
    </source>
</evidence>
<accession>H5TB59</accession>
<dbReference type="STRING" id="56804.BAE46_05920"/>
<sequence>MSVSASISTLSEFLLQAHTQFQVFDMGRGIRKVSNNTFFEWENQQAPCAFPRQNQAWFCIVFWNKSLSAQHYMWFIKLPLDESGLMIGASLQQFLDIITQALGKHLEHTGNSQAQLPENPYVFVPSQQQLADCNAHIRKELKIERVANEKAMAYLQAPNAIHDSKAWEALSLQDVADFVISPVLPAMLPAMQQDTQQDTQQNMRQDLHQDTLETLIANNLNAYPTPVLTCLLGSLESVEVGPTLTQALIRLHSASTDANLAALCLRAMSVKPQPECLRYVEQLIGLHNSASDAISTTQSNSSPSLETCVVIAGRYWQMLNNENTLGHFMHKLALIDDSHQLFKGLYADLVKIPETRNSMLRFMRQPQRTKEVSLAISALFAP</sequence>
<comment type="caution">
    <text evidence="1">The sequence shown here is derived from an EMBL/GenBank/DDBJ whole genome shotgun (WGS) entry which is preliminary data.</text>
</comment>
<name>H5TB59_9ALTE</name>
<dbReference type="AlphaFoldDB" id="H5TB59"/>
<proteinExistence type="predicted"/>
<protein>
    <recommendedName>
        <fullName evidence="3">DUF3549 domain-containing protein</fullName>
    </recommendedName>
</protein>